<evidence type="ECO:0000313" key="2">
    <source>
        <dbReference type="EMBL" id="TWW64793.1"/>
    </source>
</evidence>
<comment type="caution">
    <text evidence="2">The sequence shown here is derived from an EMBL/GenBank/DDBJ whole genome shotgun (WGS) entry which is preliminary data.</text>
</comment>
<feature type="region of interest" description="Disordered" evidence="1">
    <location>
        <begin position="37"/>
        <end position="74"/>
    </location>
</feature>
<dbReference type="EMBL" id="RHFK02000015">
    <property type="protein sequence ID" value="TWW64793.1"/>
    <property type="molecule type" value="Genomic_DNA"/>
</dbReference>
<dbReference type="AlphaFoldDB" id="A0A5C6NCC8"/>
<evidence type="ECO:0000256" key="1">
    <source>
        <dbReference type="SAM" id="MobiDB-lite"/>
    </source>
</evidence>
<organism evidence="2 3">
    <name type="scientific">Takifugu flavidus</name>
    <name type="common">sansaifugu</name>
    <dbReference type="NCBI Taxonomy" id="433684"/>
    <lineage>
        <taxon>Eukaryota</taxon>
        <taxon>Metazoa</taxon>
        <taxon>Chordata</taxon>
        <taxon>Craniata</taxon>
        <taxon>Vertebrata</taxon>
        <taxon>Euteleostomi</taxon>
        <taxon>Actinopterygii</taxon>
        <taxon>Neopterygii</taxon>
        <taxon>Teleostei</taxon>
        <taxon>Neoteleostei</taxon>
        <taxon>Acanthomorphata</taxon>
        <taxon>Eupercaria</taxon>
        <taxon>Tetraodontiformes</taxon>
        <taxon>Tetradontoidea</taxon>
        <taxon>Tetraodontidae</taxon>
        <taxon>Takifugu</taxon>
    </lineage>
</organism>
<feature type="region of interest" description="Disordered" evidence="1">
    <location>
        <begin position="1"/>
        <end position="23"/>
    </location>
</feature>
<gene>
    <name evidence="2" type="ORF">D4764_22G0004400</name>
</gene>
<protein>
    <submittedName>
        <fullName evidence="2">Uncharacterized protein</fullName>
    </submittedName>
</protein>
<evidence type="ECO:0000313" key="3">
    <source>
        <dbReference type="Proteomes" id="UP000324091"/>
    </source>
</evidence>
<reference evidence="2 3" key="1">
    <citation type="submission" date="2019-04" db="EMBL/GenBank/DDBJ databases">
        <title>Chromosome genome assembly for Takifugu flavidus.</title>
        <authorList>
            <person name="Xiao S."/>
        </authorList>
    </citation>
    <scope>NUCLEOTIDE SEQUENCE [LARGE SCALE GENOMIC DNA]</scope>
    <source>
        <strain evidence="2">HTHZ2018</strain>
        <tissue evidence="2">Muscle</tissue>
    </source>
</reference>
<dbReference type="Proteomes" id="UP000324091">
    <property type="component" value="Chromosome 22"/>
</dbReference>
<name>A0A5C6NCC8_9TELE</name>
<proteinExistence type="predicted"/>
<accession>A0A5C6NCC8</accession>
<sequence length="74" mass="8073">MRRRDAFAVEGSHKRDEENLLDQDHTPALALANHITASRLGQSRETDQVRAASQAAAAPNPSSTINGPPRDRDL</sequence>
<keyword evidence="3" id="KW-1185">Reference proteome</keyword>